<keyword evidence="6" id="KW-1185">Reference proteome</keyword>
<feature type="region of interest" description="Disordered" evidence="2">
    <location>
        <begin position="312"/>
        <end position="351"/>
    </location>
</feature>
<keyword evidence="3" id="KW-0472">Membrane</keyword>
<feature type="domain" description="DUF732" evidence="4">
    <location>
        <begin position="358"/>
        <end position="425"/>
    </location>
</feature>
<evidence type="ECO:0000256" key="3">
    <source>
        <dbReference type="SAM" id="Phobius"/>
    </source>
</evidence>
<feature type="region of interest" description="Disordered" evidence="2">
    <location>
        <begin position="1"/>
        <end position="47"/>
    </location>
</feature>
<feature type="compositionally biased region" description="Low complexity" evidence="2">
    <location>
        <begin position="157"/>
        <end position="168"/>
    </location>
</feature>
<keyword evidence="3" id="KW-1133">Transmembrane helix</keyword>
<organism evidence="5 6">
    <name type="scientific">Pseudonocardia alaniniphila</name>
    <dbReference type="NCBI Taxonomy" id="75291"/>
    <lineage>
        <taxon>Bacteria</taxon>
        <taxon>Bacillati</taxon>
        <taxon>Actinomycetota</taxon>
        <taxon>Actinomycetes</taxon>
        <taxon>Pseudonocardiales</taxon>
        <taxon>Pseudonocardiaceae</taxon>
        <taxon>Pseudonocardia</taxon>
    </lineage>
</organism>
<protein>
    <submittedName>
        <fullName evidence="5">DUF732 domain-containing protein</fullName>
    </submittedName>
</protein>
<keyword evidence="1" id="KW-0175">Coiled coil</keyword>
<feature type="compositionally biased region" description="Pro residues" evidence="2">
    <location>
        <begin position="325"/>
        <end position="343"/>
    </location>
</feature>
<feature type="compositionally biased region" description="Basic and acidic residues" evidence="2">
    <location>
        <begin position="27"/>
        <end position="39"/>
    </location>
</feature>
<accession>A0ABS9TJ73</accession>
<evidence type="ECO:0000259" key="4">
    <source>
        <dbReference type="Pfam" id="PF05305"/>
    </source>
</evidence>
<keyword evidence="3" id="KW-0812">Transmembrane</keyword>
<feature type="coiled-coil region" evidence="1">
    <location>
        <begin position="54"/>
        <end position="99"/>
    </location>
</feature>
<name>A0ABS9TJ73_9PSEU</name>
<dbReference type="Pfam" id="PF05305">
    <property type="entry name" value="DUF732"/>
    <property type="match status" value="1"/>
</dbReference>
<evidence type="ECO:0000313" key="6">
    <source>
        <dbReference type="Proteomes" id="UP001299970"/>
    </source>
</evidence>
<evidence type="ECO:0000256" key="1">
    <source>
        <dbReference type="SAM" id="Coils"/>
    </source>
</evidence>
<reference evidence="5 6" key="1">
    <citation type="submission" date="2022-03" db="EMBL/GenBank/DDBJ databases">
        <title>Pseudonocardia alaer sp. nov., a novel actinomycete isolated from reed forest soil.</title>
        <authorList>
            <person name="Wang L."/>
        </authorList>
    </citation>
    <scope>NUCLEOTIDE SEQUENCE [LARGE SCALE GENOMIC DNA]</scope>
    <source>
        <strain evidence="5 6">Y-16303</strain>
    </source>
</reference>
<sequence length="425" mass="43888">MAGEVVSGRPMARHAATDDGMSGVLAEGRESVLTEDRPYMGDLLRTPPASMEALDELARRRASAEQAAMVAEIDAAAAAARAAAAIAAAARAAEEAEAAADAAGRASDEATAAAAAEERTSAALRAGIRQGAPAGPGQASWVLAGGPDEGPRSWTVMPGAAPGMGALPPGRPMPPGPASSYPSMFPVGHPERAPWDVPPDETPTVEGATAGRRAARRHAAEAAEAETTVFPVDDSDYEYDEDYAEDLDVDEFDDEPESDEDAAEDQRVRRLDRKLAERQPRRFGRRPVLVVVGVGAVLAIVALLAALVSAGPDRRPADVGSPLPTMAPQPPAVQVPPPAPGPGAGPVEVDPTSESAVTFLRALRAAEIPTSRSGRAEIETAAVICEELGQGVTADKIARTVPAALPSVPRRQAAEVVDLAKDLYC</sequence>
<evidence type="ECO:0000256" key="2">
    <source>
        <dbReference type="SAM" id="MobiDB-lite"/>
    </source>
</evidence>
<dbReference type="EMBL" id="JAKXMK010000020">
    <property type="protein sequence ID" value="MCH6168566.1"/>
    <property type="molecule type" value="Genomic_DNA"/>
</dbReference>
<dbReference type="InterPro" id="IPR007969">
    <property type="entry name" value="DUF732"/>
</dbReference>
<evidence type="ECO:0000313" key="5">
    <source>
        <dbReference type="EMBL" id="MCH6168566.1"/>
    </source>
</evidence>
<comment type="caution">
    <text evidence="5">The sequence shown here is derived from an EMBL/GenBank/DDBJ whole genome shotgun (WGS) entry which is preliminary data.</text>
</comment>
<proteinExistence type="predicted"/>
<feature type="transmembrane region" description="Helical" evidence="3">
    <location>
        <begin position="288"/>
        <end position="308"/>
    </location>
</feature>
<feature type="region of interest" description="Disordered" evidence="2">
    <location>
        <begin position="130"/>
        <end position="185"/>
    </location>
</feature>
<dbReference type="Proteomes" id="UP001299970">
    <property type="component" value="Unassembled WGS sequence"/>
</dbReference>
<dbReference type="RefSeq" id="WP_241039213.1">
    <property type="nucleotide sequence ID" value="NZ_JAKXMK010000020.1"/>
</dbReference>
<gene>
    <name evidence="5" type="ORF">MMF94_22965</name>
</gene>